<gene>
    <name evidence="1" type="ORF">SAMN05446037_1004226</name>
</gene>
<protein>
    <recommendedName>
        <fullName evidence="3">Nitrogen regulatory protein P-II family</fullName>
    </recommendedName>
</protein>
<dbReference type="OrthoDB" id="9810781at2"/>
<evidence type="ECO:0000313" key="1">
    <source>
        <dbReference type="EMBL" id="SNS13255.1"/>
    </source>
</evidence>
<dbReference type="Proteomes" id="UP000198304">
    <property type="component" value="Unassembled WGS sequence"/>
</dbReference>
<dbReference type="RefSeq" id="WP_089281996.1">
    <property type="nucleotide sequence ID" value="NZ_FZOJ01000004.1"/>
</dbReference>
<dbReference type="InterPro" id="IPR015867">
    <property type="entry name" value="N-reg_PII/ATP_PRibTrfase_C"/>
</dbReference>
<sequence>MQALFIVLNKTECLDDILKEFVNIGIRGATIIDSQGMASALVKSPQNNIPIIGTLRGLVDSSRPYNKTIFTVVENEKMADLAMETVNEIVGDMNSEGTGVMFTIPVGKIYGLGNFNE</sequence>
<dbReference type="SUPFAM" id="SSF54913">
    <property type="entry name" value="GlnB-like"/>
    <property type="match status" value="1"/>
</dbReference>
<evidence type="ECO:0008006" key="3">
    <source>
        <dbReference type="Google" id="ProtNLM"/>
    </source>
</evidence>
<accession>A0A239BYW6</accession>
<dbReference type="AlphaFoldDB" id="A0A239BYW6"/>
<organism evidence="1 2">
    <name type="scientific">Anaerovirgula multivorans</name>
    <dbReference type="NCBI Taxonomy" id="312168"/>
    <lineage>
        <taxon>Bacteria</taxon>
        <taxon>Bacillati</taxon>
        <taxon>Bacillota</taxon>
        <taxon>Clostridia</taxon>
        <taxon>Peptostreptococcales</taxon>
        <taxon>Natronincolaceae</taxon>
        <taxon>Anaerovirgula</taxon>
    </lineage>
</organism>
<evidence type="ECO:0000313" key="2">
    <source>
        <dbReference type="Proteomes" id="UP000198304"/>
    </source>
</evidence>
<dbReference type="Gene3D" id="3.30.70.120">
    <property type="match status" value="1"/>
</dbReference>
<reference evidence="1 2" key="1">
    <citation type="submission" date="2017-06" db="EMBL/GenBank/DDBJ databases">
        <authorList>
            <person name="Kim H.J."/>
            <person name="Triplett B.A."/>
        </authorList>
    </citation>
    <scope>NUCLEOTIDE SEQUENCE [LARGE SCALE GENOMIC DNA]</scope>
    <source>
        <strain evidence="1 2">SCA</strain>
    </source>
</reference>
<keyword evidence="2" id="KW-1185">Reference proteome</keyword>
<dbReference type="InterPro" id="IPR011322">
    <property type="entry name" value="N-reg_PII-like_a/b"/>
</dbReference>
<proteinExistence type="predicted"/>
<dbReference type="EMBL" id="FZOJ01000004">
    <property type="protein sequence ID" value="SNS13255.1"/>
    <property type="molecule type" value="Genomic_DNA"/>
</dbReference>
<name>A0A239BYW6_9FIRM</name>